<dbReference type="PANTHER" id="PTHR33223:SF6">
    <property type="entry name" value="CCHC-TYPE DOMAIN-CONTAINING PROTEIN"/>
    <property type="match status" value="1"/>
</dbReference>
<organism evidence="4 5">
    <name type="scientific">Aphanomyces euteiches</name>
    <dbReference type="NCBI Taxonomy" id="100861"/>
    <lineage>
        <taxon>Eukaryota</taxon>
        <taxon>Sar</taxon>
        <taxon>Stramenopiles</taxon>
        <taxon>Oomycota</taxon>
        <taxon>Saprolegniomycetes</taxon>
        <taxon>Saprolegniales</taxon>
        <taxon>Verrucalvaceae</taxon>
        <taxon>Aphanomyces</taxon>
    </lineage>
</organism>
<reference evidence="4 5" key="1">
    <citation type="submission" date="2019-07" db="EMBL/GenBank/DDBJ databases">
        <title>Genomics analysis of Aphanomyces spp. identifies a new class of oomycete effector associated with host adaptation.</title>
        <authorList>
            <person name="Gaulin E."/>
        </authorList>
    </citation>
    <scope>NUCLEOTIDE SEQUENCE [LARGE SCALE GENOMIC DNA]</scope>
    <source>
        <strain evidence="4 5">ATCC 201684</strain>
    </source>
</reference>
<keyword evidence="1" id="KW-0863">Zinc-finger</keyword>
<dbReference type="EMBL" id="VJMJ01000149">
    <property type="protein sequence ID" value="KAF0730842.1"/>
    <property type="molecule type" value="Genomic_DNA"/>
</dbReference>
<dbReference type="Proteomes" id="UP000481153">
    <property type="component" value="Unassembled WGS sequence"/>
</dbReference>
<dbReference type="AlphaFoldDB" id="A0A6G0WTS1"/>
<keyword evidence="1" id="KW-0479">Metal-binding</keyword>
<accession>A0A6G0WTS1</accession>
<feature type="region of interest" description="Disordered" evidence="2">
    <location>
        <begin position="284"/>
        <end position="332"/>
    </location>
</feature>
<evidence type="ECO:0000259" key="3">
    <source>
        <dbReference type="PROSITE" id="PS50158"/>
    </source>
</evidence>
<dbReference type="GO" id="GO:0003676">
    <property type="term" value="F:nucleic acid binding"/>
    <property type="evidence" value="ECO:0007669"/>
    <property type="project" value="InterPro"/>
</dbReference>
<evidence type="ECO:0000256" key="2">
    <source>
        <dbReference type="SAM" id="MobiDB-lite"/>
    </source>
</evidence>
<evidence type="ECO:0000313" key="5">
    <source>
        <dbReference type="Proteomes" id="UP000481153"/>
    </source>
</evidence>
<dbReference type="PROSITE" id="PS50158">
    <property type="entry name" value="ZF_CCHC"/>
    <property type="match status" value="1"/>
</dbReference>
<keyword evidence="5" id="KW-1185">Reference proteome</keyword>
<feature type="domain" description="CCHC-type" evidence="3">
    <location>
        <begin position="572"/>
        <end position="585"/>
    </location>
</feature>
<dbReference type="GO" id="GO:0008270">
    <property type="term" value="F:zinc ion binding"/>
    <property type="evidence" value="ECO:0007669"/>
    <property type="project" value="UniProtKB-KW"/>
</dbReference>
<evidence type="ECO:0000256" key="1">
    <source>
        <dbReference type="PROSITE-ProRule" id="PRU00047"/>
    </source>
</evidence>
<dbReference type="PANTHER" id="PTHR33223">
    <property type="entry name" value="CCHC-TYPE DOMAIN-CONTAINING PROTEIN"/>
    <property type="match status" value="1"/>
</dbReference>
<dbReference type="InterPro" id="IPR001878">
    <property type="entry name" value="Znf_CCHC"/>
</dbReference>
<keyword evidence="1" id="KW-0862">Zinc</keyword>
<name>A0A6G0WTS1_9STRA</name>
<dbReference type="VEuPathDB" id="FungiDB:AeMF1_006366"/>
<evidence type="ECO:0000313" key="4">
    <source>
        <dbReference type="EMBL" id="KAF0730842.1"/>
    </source>
</evidence>
<comment type="caution">
    <text evidence="4">The sequence shown here is derived from an EMBL/GenBank/DDBJ whole genome shotgun (WGS) entry which is preliminary data.</text>
</comment>
<protein>
    <recommendedName>
        <fullName evidence="3">CCHC-type domain-containing protein</fullName>
    </recommendedName>
</protein>
<gene>
    <name evidence="4" type="ORF">Ae201684_011728</name>
</gene>
<feature type="region of interest" description="Disordered" evidence="2">
    <location>
        <begin position="1"/>
        <end position="64"/>
    </location>
</feature>
<sequence length="646" mass="74159">MPGSPGIHSASDQDGSPKQPPHDNNDPPSPSLLSQKETLAPRLPPRTTAKSQTTSGAPAGSRPLLSAVSAPVSFEMPIEVDEDFDEDETVAIDTSQPVDRRFRQQRRHSLGPKAPTSTTRIVEARLRFLLREESNWISVYLEPIKTETTSGYHGLPETPNVSLVERLKMHEWEAILEWVEHALTALGYKYNDVDQVLMEALTDEYQVNSYEFNRTILEFITLANEMIKMKQPTSERVNPRGRRLNVHHNEPTVKTKSVTWDNLKTVLADNNRLMMEAMVKAIQASKSPKRNRLQRQNNQGDDSDYDSGGAIESGDDDDEDNETKPRKPLHRGIHLLNMESIPVFNGAKDGRDKAHQWIRKFSEIGRMAGWNDKEIMANFEIYVGKSVRSWYLQLKPEAKSSWEFLRQRFISRWAVPQMSKEDKYHQMVQEQGEEVMEFFFRFNHAARDCNYQYWKKGSKLNDHIRRFCTKLLDVELGKRIGGNIFKDIDKLEDYLDNKDRLNALFDSQNTKKKKEVSKPSVTPNIFAAQSIDFQAEVFALGRNGSSAQREHCLECNQEHYKVDGLCWRNILCNICGKTGHPDKECYKACQNCDPTHHKTREACPFKIKLKAIADYMANHESEMKPDTSFLKKFSKKLVSGFISDSW</sequence>
<proteinExistence type="predicted"/>